<dbReference type="InterPro" id="IPR038726">
    <property type="entry name" value="PDDEXK_AddAB-type"/>
</dbReference>
<comment type="caution">
    <text evidence="2">The sequence shown here is derived from an EMBL/GenBank/DDBJ whole genome shotgun (WGS) entry which is preliminary data.</text>
</comment>
<proteinExistence type="predicted"/>
<gene>
    <name evidence="2" type="ORF">DV711_06345</name>
</gene>
<dbReference type="RefSeq" id="WP_114694769.1">
    <property type="nucleotide sequence ID" value="NZ_QQOH01000001.1"/>
</dbReference>
<dbReference type="EMBL" id="QQOH01000001">
    <property type="protein sequence ID" value="RDE25173.1"/>
    <property type="molecule type" value="Genomic_DNA"/>
</dbReference>
<keyword evidence="3" id="KW-1185">Reference proteome</keyword>
<dbReference type="Pfam" id="PF12705">
    <property type="entry name" value="PDDEXK_1"/>
    <property type="match status" value="1"/>
</dbReference>
<feature type="domain" description="PD-(D/E)XK endonuclease-like" evidence="1">
    <location>
        <begin position="60"/>
        <end position="270"/>
    </location>
</feature>
<accession>A0A369WVM9</accession>
<evidence type="ECO:0000313" key="3">
    <source>
        <dbReference type="Proteomes" id="UP000253769"/>
    </source>
</evidence>
<organism evidence="2 3">
    <name type="scientific">Motiliproteus coralliicola</name>
    <dbReference type="NCBI Taxonomy" id="2283196"/>
    <lineage>
        <taxon>Bacteria</taxon>
        <taxon>Pseudomonadati</taxon>
        <taxon>Pseudomonadota</taxon>
        <taxon>Gammaproteobacteria</taxon>
        <taxon>Oceanospirillales</taxon>
        <taxon>Oceanospirillaceae</taxon>
        <taxon>Motiliproteus</taxon>
    </lineage>
</organism>
<dbReference type="AlphaFoldDB" id="A0A369WVM9"/>
<sequence length="285" mass="33234">MSKAFDPSRFNAAPINPVRTDDKVAFDPAKTLQRIKTAKEEKVSEEVALLDRPIGQIKAWSFSSLMKFEDCPYSIFLKQVEKCPDPSGPAAERGSRIHTSIEDYIQGLSAELDPEIKHFHKLIDQLRDLYAEGSVEIEQDWAFNRTWEITGWRDKDCWERTKLDAFIHESETSAWIIDWKTGRKYGNEMKHGQQLQLYAIAAFLRYPDLEFIKAEMRYLDKNEELSATYTKDQAMRFLKRWTIRGNTMTTATTFPAKPSRHNCRWCPHKTTQEGFDKPACDFFEE</sequence>
<name>A0A369WVM9_9GAMM</name>
<dbReference type="OrthoDB" id="9153242at2"/>
<evidence type="ECO:0000259" key="1">
    <source>
        <dbReference type="Pfam" id="PF12705"/>
    </source>
</evidence>
<reference evidence="2 3" key="1">
    <citation type="submission" date="2018-07" db="EMBL/GenBank/DDBJ databases">
        <title>Motiliproteus coralliicola sp. nov., a bacterium isolated from Coral.</title>
        <authorList>
            <person name="Wang G."/>
        </authorList>
    </citation>
    <scope>NUCLEOTIDE SEQUENCE [LARGE SCALE GENOMIC DNA]</scope>
    <source>
        <strain evidence="2 3">C34</strain>
    </source>
</reference>
<dbReference type="Gene3D" id="3.90.320.10">
    <property type="match status" value="1"/>
</dbReference>
<protein>
    <submittedName>
        <fullName evidence="2">PD-(D/E)XK nuclease family protein</fullName>
    </submittedName>
</protein>
<dbReference type="InterPro" id="IPR011604">
    <property type="entry name" value="PDDEXK-like_dom_sf"/>
</dbReference>
<evidence type="ECO:0000313" key="2">
    <source>
        <dbReference type="EMBL" id="RDE25173.1"/>
    </source>
</evidence>
<dbReference type="Proteomes" id="UP000253769">
    <property type="component" value="Unassembled WGS sequence"/>
</dbReference>